<dbReference type="InterPro" id="IPR032345">
    <property type="entry name" value="PnbB"/>
</dbReference>
<dbReference type="AlphaFoldDB" id="A0A4P7CXT8"/>
<name>A0A4P7CXT8_9BURK</name>
<keyword evidence="2" id="KW-1185">Reference proteome</keyword>
<dbReference type="OrthoDB" id="4467772at2"/>
<evidence type="ECO:0000313" key="1">
    <source>
        <dbReference type="EMBL" id="QBQ98941.1"/>
    </source>
</evidence>
<reference evidence="1 2" key="1">
    <citation type="submission" date="2019-03" db="EMBL/GenBank/DDBJ databases">
        <title>Paraburkholderia sp. 7MH5, isolated from subtropical forest soil.</title>
        <authorList>
            <person name="Gao Z.-H."/>
            <person name="Qiu L.-H."/>
        </authorList>
    </citation>
    <scope>NUCLEOTIDE SEQUENCE [LARGE SCALE GENOMIC DNA]</scope>
    <source>
        <strain evidence="1 2">7MH5</strain>
    </source>
</reference>
<dbReference type="Pfam" id="PF16155">
    <property type="entry name" value="PnbB"/>
    <property type="match status" value="1"/>
</dbReference>
<protein>
    <submittedName>
        <fullName evidence="1">DUF4863 family protein</fullName>
    </submittedName>
</protein>
<proteinExistence type="predicted"/>
<dbReference type="RefSeq" id="WP_134751220.1">
    <property type="nucleotide sequence ID" value="NZ_CP038149.1"/>
</dbReference>
<dbReference type="KEGG" id="ppai:E1956_16970"/>
<gene>
    <name evidence="1" type="ORF">E1956_16970</name>
</gene>
<evidence type="ECO:0000313" key="2">
    <source>
        <dbReference type="Proteomes" id="UP000295727"/>
    </source>
</evidence>
<dbReference type="EMBL" id="CP038149">
    <property type="protein sequence ID" value="QBQ98941.1"/>
    <property type="molecule type" value="Genomic_DNA"/>
</dbReference>
<organism evidence="1 2">
    <name type="scientific">Paraburkholderia pallida</name>
    <dbReference type="NCBI Taxonomy" id="2547399"/>
    <lineage>
        <taxon>Bacteria</taxon>
        <taxon>Pseudomonadati</taxon>
        <taxon>Pseudomonadota</taxon>
        <taxon>Betaproteobacteria</taxon>
        <taxon>Burkholderiales</taxon>
        <taxon>Burkholderiaceae</taxon>
        <taxon>Paraburkholderia</taxon>
    </lineage>
</organism>
<accession>A0A4P7CXT8</accession>
<dbReference type="Proteomes" id="UP000295727">
    <property type="component" value="Chromosome 2"/>
</dbReference>
<sequence>MSPQDFEHLIAGVTNPIAGRPLDDALDAWLNATWPNGSPTFAALENACREDVANGWMCQREAGGLRYGRVIKPLPATHGFSVDVVQMKDLAGPHHTHPHGEIDLLMPITPGATFDGRPAGWCVYGPGSAHRPTVANGEALVLYLLPQGAIEFTPAPA</sequence>